<evidence type="ECO:0000313" key="2">
    <source>
        <dbReference type="Proteomes" id="UP001195483"/>
    </source>
</evidence>
<name>A0AAE0STX2_9BIVA</name>
<gene>
    <name evidence="1" type="ORF">CHS0354_042428</name>
</gene>
<protein>
    <submittedName>
        <fullName evidence="1">Uncharacterized protein</fullName>
    </submittedName>
</protein>
<evidence type="ECO:0000313" key="1">
    <source>
        <dbReference type="EMBL" id="KAK3598055.1"/>
    </source>
</evidence>
<comment type="caution">
    <text evidence="1">The sequence shown here is derived from an EMBL/GenBank/DDBJ whole genome shotgun (WGS) entry which is preliminary data.</text>
</comment>
<sequence>MGAAVSNEFAANADLLPVADVVDPTLVNGENCRVDFVFARNSAHNVGFSSQRAVIDIIHQICMILPLSSIFETYLPNALYISGSRRWTIKYNVVGVVDVQSLRLYDTHARAAINVFYILTAFTAVQETTSWAVATNQCSELLRHVFVVFQLKIYVQNNLETIMCLTISVRLTFTSSSNLVSLQSRNSNAISV</sequence>
<reference evidence="1" key="1">
    <citation type="journal article" date="2021" name="Genome Biol. Evol.">
        <title>A High-Quality Reference Genome for a Parasitic Bivalve with Doubly Uniparental Inheritance (Bivalvia: Unionida).</title>
        <authorList>
            <person name="Smith C.H."/>
        </authorList>
    </citation>
    <scope>NUCLEOTIDE SEQUENCE</scope>
    <source>
        <strain evidence="1">CHS0354</strain>
    </source>
</reference>
<reference evidence="1" key="3">
    <citation type="submission" date="2023-05" db="EMBL/GenBank/DDBJ databases">
        <authorList>
            <person name="Smith C.H."/>
        </authorList>
    </citation>
    <scope>NUCLEOTIDE SEQUENCE</scope>
    <source>
        <strain evidence="1">CHS0354</strain>
        <tissue evidence="1">Mantle</tissue>
    </source>
</reference>
<keyword evidence="2" id="KW-1185">Reference proteome</keyword>
<reference evidence="1" key="2">
    <citation type="journal article" date="2021" name="Genome Biol. Evol.">
        <title>Developing a high-quality reference genome for a parasitic bivalve with doubly uniparental inheritance (Bivalvia: Unionida).</title>
        <authorList>
            <person name="Smith C.H."/>
        </authorList>
    </citation>
    <scope>NUCLEOTIDE SEQUENCE</scope>
    <source>
        <strain evidence="1">CHS0354</strain>
        <tissue evidence="1">Mantle</tissue>
    </source>
</reference>
<dbReference type="Proteomes" id="UP001195483">
    <property type="component" value="Unassembled WGS sequence"/>
</dbReference>
<dbReference type="AlphaFoldDB" id="A0AAE0STX2"/>
<accession>A0AAE0STX2</accession>
<proteinExistence type="predicted"/>
<dbReference type="EMBL" id="JAEAOA010002354">
    <property type="protein sequence ID" value="KAK3598055.1"/>
    <property type="molecule type" value="Genomic_DNA"/>
</dbReference>
<organism evidence="1 2">
    <name type="scientific">Potamilus streckersoni</name>
    <dbReference type="NCBI Taxonomy" id="2493646"/>
    <lineage>
        <taxon>Eukaryota</taxon>
        <taxon>Metazoa</taxon>
        <taxon>Spiralia</taxon>
        <taxon>Lophotrochozoa</taxon>
        <taxon>Mollusca</taxon>
        <taxon>Bivalvia</taxon>
        <taxon>Autobranchia</taxon>
        <taxon>Heteroconchia</taxon>
        <taxon>Palaeoheterodonta</taxon>
        <taxon>Unionida</taxon>
        <taxon>Unionoidea</taxon>
        <taxon>Unionidae</taxon>
        <taxon>Ambleminae</taxon>
        <taxon>Lampsilini</taxon>
        <taxon>Potamilus</taxon>
    </lineage>
</organism>